<keyword evidence="2" id="KW-0732">Signal</keyword>
<evidence type="ECO:0000256" key="1">
    <source>
        <dbReference type="SAM" id="MobiDB-lite"/>
    </source>
</evidence>
<reference evidence="3" key="1">
    <citation type="submission" date="2018-11" db="EMBL/GenBank/DDBJ databases">
        <authorList>
            <consortium name="Pathogen Informatics"/>
        </authorList>
    </citation>
    <scope>NUCLEOTIDE SEQUENCE</scope>
</reference>
<dbReference type="Proteomes" id="UP000784294">
    <property type="component" value="Unassembled WGS sequence"/>
</dbReference>
<accession>A0A448WDP0</accession>
<evidence type="ECO:0000256" key="2">
    <source>
        <dbReference type="SAM" id="SignalP"/>
    </source>
</evidence>
<feature type="chain" id="PRO_5019041495" evidence="2">
    <location>
        <begin position="25"/>
        <end position="526"/>
    </location>
</feature>
<feature type="signal peptide" evidence="2">
    <location>
        <begin position="1"/>
        <end position="24"/>
    </location>
</feature>
<organism evidence="3 4">
    <name type="scientific">Protopolystoma xenopodis</name>
    <dbReference type="NCBI Taxonomy" id="117903"/>
    <lineage>
        <taxon>Eukaryota</taxon>
        <taxon>Metazoa</taxon>
        <taxon>Spiralia</taxon>
        <taxon>Lophotrochozoa</taxon>
        <taxon>Platyhelminthes</taxon>
        <taxon>Monogenea</taxon>
        <taxon>Polyopisthocotylea</taxon>
        <taxon>Polystomatidea</taxon>
        <taxon>Polystomatidae</taxon>
        <taxon>Protopolystoma</taxon>
    </lineage>
</organism>
<protein>
    <submittedName>
        <fullName evidence="3">Uncharacterized protein</fullName>
    </submittedName>
</protein>
<proteinExistence type="predicted"/>
<keyword evidence="4" id="KW-1185">Reference proteome</keyword>
<dbReference type="EMBL" id="CAAALY010005801">
    <property type="protein sequence ID" value="VEL09225.1"/>
    <property type="molecule type" value="Genomic_DNA"/>
</dbReference>
<comment type="caution">
    <text evidence="3">The sequence shown here is derived from an EMBL/GenBank/DDBJ whole genome shotgun (WGS) entry which is preliminary data.</text>
</comment>
<gene>
    <name evidence="3" type="ORF">PXEA_LOCUS2665</name>
</gene>
<feature type="region of interest" description="Disordered" evidence="1">
    <location>
        <begin position="303"/>
        <end position="342"/>
    </location>
</feature>
<dbReference type="AlphaFoldDB" id="A0A448WDP0"/>
<sequence length="526" mass="57423">MSAKPSKWLAALAILLGRLKHTFRIACVGGDETVIKLTERSQSLRGVMRAVPNGHSGLDPNTYMSLLKKLYSVVGLKPDWLPELSVQRDLNGAGNHGAGREFVTLESTLDGFLRLSEKQEGGEGVWWAARVGGREETDADYEAVAEAAEAAAERGCGTADTSPISGRLCESGPKANPGRKGQETHEPPIVSLDAFTHRDPDTLVSYAHSHGQREETTGDAISAVLASGAPSRQLFFSLSPSLARSVALANLIRGQTVMVSRHQTERYHGAREEGVGSPGKSVKTHLLSDLASKSRYQFETQRLGAPHPADPFGTASRGRSPPFLPARWGSISPHSRTNTDNHHHEAVSNTDVVSCNCFRADSVNGSAGTINRHFVRRACGYACTGLAADWCVYETHRGRVDRSRCRSTTQEPCRRYFAELLEEPSDLDTNDPTTPQPDLYDPPLSCPTSRHPIHTHTHTFTHMYRQKASVLPSRRYAASIPGEGKSAFNCFIAGIVAQLAGRWALVAMQPPIVSTSRINRQMYILW</sequence>
<evidence type="ECO:0000313" key="4">
    <source>
        <dbReference type="Proteomes" id="UP000784294"/>
    </source>
</evidence>
<feature type="region of interest" description="Disordered" evidence="1">
    <location>
        <begin position="154"/>
        <end position="186"/>
    </location>
</feature>
<evidence type="ECO:0000313" key="3">
    <source>
        <dbReference type="EMBL" id="VEL09225.1"/>
    </source>
</evidence>
<name>A0A448WDP0_9PLAT</name>